<organism evidence="1 2">
    <name type="scientific">Candidatus Nomurabacteria bacterium GWB1_40_6</name>
    <dbReference type="NCBI Taxonomy" id="1801727"/>
    <lineage>
        <taxon>Bacteria</taxon>
        <taxon>Candidatus Nomuraibacteriota</taxon>
    </lineage>
</organism>
<proteinExistence type="predicted"/>
<dbReference type="AlphaFoldDB" id="A0A1F6TN22"/>
<gene>
    <name evidence="1" type="ORF">A2121_03180</name>
</gene>
<sequence length="73" mass="8445">MREEERILKVFFLLLAREKRSNDPVAGLNVVLSRGIALGVSTDSWSGWKRVFLKHSEPDNESTSMSRKDRIRQ</sequence>
<dbReference type="EMBL" id="MFTD01000019">
    <property type="protein sequence ID" value="OGI46492.1"/>
    <property type="molecule type" value="Genomic_DNA"/>
</dbReference>
<evidence type="ECO:0000313" key="2">
    <source>
        <dbReference type="Proteomes" id="UP000176484"/>
    </source>
</evidence>
<reference evidence="1 2" key="1">
    <citation type="journal article" date="2016" name="Nat. Commun.">
        <title>Thousands of microbial genomes shed light on interconnected biogeochemical processes in an aquifer system.</title>
        <authorList>
            <person name="Anantharaman K."/>
            <person name="Brown C.T."/>
            <person name="Hug L.A."/>
            <person name="Sharon I."/>
            <person name="Castelle C.J."/>
            <person name="Probst A.J."/>
            <person name="Thomas B.C."/>
            <person name="Singh A."/>
            <person name="Wilkins M.J."/>
            <person name="Karaoz U."/>
            <person name="Brodie E.L."/>
            <person name="Williams K.H."/>
            <person name="Hubbard S.S."/>
            <person name="Banfield J.F."/>
        </authorList>
    </citation>
    <scope>NUCLEOTIDE SEQUENCE [LARGE SCALE GENOMIC DNA]</scope>
</reference>
<protein>
    <submittedName>
        <fullName evidence="1">Uncharacterized protein</fullName>
    </submittedName>
</protein>
<name>A0A1F6TN22_9BACT</name>
<comment type="caution">
    <text evidence="1">The sequence shown here is derived from an EMBL/GenBank/DDBJ whole genome shotgun (WGS) entry which is preliminary data.</text>
</comment>
<dbReference type="Proteomes" id="UP000176484">
    <property type="component" value="Unassembled WGS sequence"/>
</dbReference>
<evidence type="ECO:0000313" key="1">
    <source>
        <dbReference type="EMBL" id="OGI46492.1"/>
    </source>
</evidence>
<accession>A0A1F6TN22</accession>